<organism evidence="1 2">
    <name type="scientific">Aldrovandia affinis</name>
    <dbReference type="NCBI Taxonomy" id="143900"/>
    <lineage>
        <taxon>Eukaryota</taxon>
        <taxon>Metazoa</taxon>
        <taxon>Chordata</taxon>
        <taxon>Craniata</taxon>
        <taxon>Vertebrata</taxon>
        <taxon>Euteleostomi</taxon>
        <taxon>Actinopterygii</taxon>
        <taxon>Neopterygii</taxon>
        <taxon>Teleostei</taxon>
        <taxon>Notacanthiformes</taxon>
        <taxon>Halosauridae</taxon>
        <taxon>Aldrovandia</taxon>
    </lineage>
</organism>
<dbReference type="Proteomes" id="UP001221898">
    <property type="component" value="Unassembled WGS sequence"/>
</dbReference>
<accession>A0AAD7RZC3</accession>
<reference evidence="1" key="1">
    <citation type="journal article" date="2023" name="Science">
        <title>Genome structures resolve the early diversification of teleost fishes.</title>
        <authorList>
            <person name="Parey E."/>
            <person name="Louis A."/>
            <person name="Montfort J."/>
            <person name="Bouchez O."/>
            <person name="Roques C."/>
            <person name="Iampietro C."/>
            <person name="Lluch J."/>
            <person name="Castinel A."/>
            <person name="Donnadieu C."/>
            <person name="Desvignes T."/>
            <person name="Floi Bucao C."/>
            <person name="Jouanno E."/>
            <person name="Wen M."/>
            <person name="Mejri S."/>
            <person name="Dirks R."/>
            <person name="Jansen H."/>
            <person name="Henkel C."/>
            <person name="Chen W.J."/>
            <person name="Zahm M."/>
            <person name="Cabau C."/>
            <person name="Klopp C."/>
            <person name="Thompson A.W."/>
            <person name="Robinson-Rechavi M."/>
            <person name="Braasch I."/>
            <person name="Lecointre G."/>
            <person name="Bobe J."/>
            <person name="Postlethwait J.H."/>
            <person name="Berthelot C."/>
            <person name="Roest Crollius H."/>
            <person name="Guiguen Y."/>
        </authorList>
    </citation>
    <scope>NUCLEOTIDE SEQUENCE</scope>
    <source>
        <strain evidence="1">NC1722</strain>
    </source>
</reference>
<gene>
    <name evidence="1" type="ORF">AAFF_G00068120</name>
</gene>
<evidence type="ECO:0000313" key="1">
    <source>
        <dbReference type="EMBL" id="KAJ8393129.1"/>
    </source>
</evidence>
<comment type="caution">
    <text evidence="1">The sequence shown here is derived from an EMBL/GenBank/DDBJ whole genome shotgun (WGS) entry which is preliminary data.</text>
</comment>
<name>A0AAD7RZC3_9TELE</name>
<evidence type="ECO:0000313" key="2">
    <source>
        <dbReference type="Proteomes" id="UP001221898"/>
    </source>
</evidence>
<dbReference type="AlphaFoldDB" id="A0AAD7RZC3"/>
<sequence length="115" mass="12784">MEREKGAVPPCSSGGPVHARFLSRGRLAMRGSSAWREEGRVLDHTHTGCAPEAPPDSRRVMACQDGERTSFIRRSVVRRLPVHLSWINVQRDDTNTACYTASPLMLFSGELTLSF</sequence>
<keyword evidence="2" id="KW-1185">Reference proteome</keyword>
<protein>
    <submittedName>
        <fullName evidence="1">Uncharacterized protein</fullName>
    </submittedName>
</protein>
<dbReference type="EMBL" id="JAINUG010000140">
    <property type="protein sequence ID" value="KAJ8393129.1"/>
    <property type="molecule type" value="Genomic_DNA"/>
</dbReference>
<proteinExistence type="predicted"/>